<dbReference type="eggNOG" id="COG2220">
    <property type="taxonomic scope" value="Bacteria"/>
</dbReference>
<dbReference type="InterPro" id="IPR036866">
    <property type="entry name" value="RibonucZ/Hydroxyglut_hydro"/>
</dbReference>
<evidence type="ECO:0000313" key="2">
    <source>
        <dbReference type="Proteomes" id="UP000000814"/>
    </source>
</evidence>
<gene>
    <name evidence="1" type="ordered locus">CA_C0482</name>
</gene>
<reference evidence="1 2" key="1">
    <citation type="journal article" date="2001" name="J. Bacteriol.">
        <title>Genome sequence and comparative analysis of the solvent-producing bacterium Clostridium acetobutylicum.</title>
        <authorList>
            <person name="Nolling J."/>
            <person name="Breton G."/>
            <person name="Omelchenko M.V."/>
            <person name="Makarova K.S."/>
            <person name="Zeng Q."/>
            <person name="Gibson R."/>
            <person name="Lee H.M."/>
            <person name="Dubois J."/>
            <person name="Qiu D."/>
            <person name="Hitti J."/>
            <person name="Wolf Y.I."/>
            <person name="Tatusov R.L."/>
            <person name="Sabathe F."/>
            <person name="Doucette-Stamm L."/>
            <person name="Soucaille P."/>
            <person name="Daly M.J."/>
            <person name="Bennett G.N."/>
            <person name="Koonin E.V."/>
            <person name="Smith D.R."/>
        </authorList>
    </citation>
    <scope>NUCLEOTIDE SEQUENCE [LARGE SCALE GENOMIC DNA]</scope>
    <source>
        <strain evidence="2">ATCC 824 / DSM 792 / JCM 1419 / LMG 5710 / VKM B-1787</strain>
    </source>
</reference>
<dbReference type="OrthoDB" id="9789133at2"/>
<dbReference type="Proteomes" id="UP000000814">
    <property type="component" value="Chromosome"/>
</dbReference>
<dbReference type="PIR" id="C96959">
    <property type="entry name" value="C96959"/>
</dbReference>
<name>Q97LS2_CLOAB</name>
<dbReference type="KEGG" id="cac:CA_C0482"/>
<dbReference type="AlphaFoldDB" id="Q97LS2"/>
<protein>
    <submittedName>
        <fullName evidence="1">Zn-dependent hydrolases of the metallo-beta-lactamase superfamily</fullName>
    </submittedName>
</protein>
<dbReference type="GeneID" id="44996991"/>
<dbReference type="HOGENOM" id="CLU_070010_3_0_9"/>
<dbReference type="PANTHER" id="PTHR42967">
    <property type="entry name" value="METAL DEPENDENT HYDROLASE"/>
    <property type="match status" value="1"/>
</dbReference>
<dbReference type="PANTHER" id="PTHR42967:SF1">
    <property type="entry name" value="MBL FOLD METALLO-HYDROLASE"/>
    <property type="match status" value="1"/>
</dbReference>
<dbReference type="PATRIC" id="fig|272562.8.peg.681"/>
<proteinExistence type="predicted"/>
<organism evidence="1 2">
    <name type="scientific">Clostridium acetobutylicum (strain ATCC 824 / DSM 792 / JCM 1419 / IAM 19013 / LMG 5710 / NBRC 13948 / NRRL B-527 / VKM B-1787 / 2291 / W)</name>
    <dbReference type="NCBI Taxonomy" id="272562"/>
    <lineage>
        <taxon>Bacteria</taxon>
        <taxon>Bacillati</taxon>
        <taxon>Bacillota</taxon>
        <taxon>Clostridia</taxon>
        <taxon>Eubacteriales</taxon>
        <taxon>Clostridiaceae</taxon>
        <taxon>Clostridium</taxon>
    </lineage>
</organism>
<dbReference type="Gene3D" id="3.60.15.10">
    <property type="entry name" value="Ribonuclease Z/Hydroxyacylglutathione hydrolase-like"/>
    <property type="match status" value="1"/>
</dbReference>
<dbReference type="GO" id="GO:0016787">
    <property type="term" value="F:hydrolase activity"/>
    <property type="evidence" value="ECO:0007669"/>
    <property type="project" value="UniProtKB-KW"/>
</dbReference>
<dbReference type="SMR" id="Q97LS2"/>
<keyword evidence="1" id="KW-0378">Hydrolase</keyword>
<dbReference type="SUPFAM" id="SSF56281">
    <property type="entry name" value="Metallo-hydrolase/oxidoreductase"/>
    <property type="match status" value="1"/>
</dbReference>
<evidence type="ECO:0000313" key="1">
    <source>
        <dbReference type="EMBL" id="AAK78462.1"/>
    </source>
</evidence>
<dbReference type="RefSeq" id="WP_010963804.1">
    <property type="nucleotide sequence ID" value="NC_003030.1"/>
</dbReference>
<sequence>MKFTWYGQSCFLIETSRNKKILLDPFNNSIGYPTFKGEADIITVSHHHFDHDFIDCVTNSPKVIDKPGDYKIDDITIKGIPSFHDNVHGAARGENTIFLFNIDGFNVCHLGDIGYVLSDLEVKSLGNVDVLMIPVGGNFTIDGAEAGQLCKKINSNIILPMHYKTTFTILPLEGAEKFIMSMKNAERLQSNVLTLDTKTNEKNQVKIFSIK</sequence>
<accession>Q97LS2</accession>
<dbReference type="Pfam" id="PF13483">
    <property type="entry name" value="Lactamase_B_3"/>
    <property type="match status" value="1"/>
</dbReference>
<dbReference type="STRING" id="272562.CA_C0482"/>
<keyword evidence="2" id="KW-1185">Reference proteome</keyword>
<dbReference type="EMBL" id="AE001437">
    <property type="protein sequence ID" value="AAK78462.1"/>
    <property type="molecule type" value="Genomic_DNA"/>
</dbReference>